<reference evidence="14" key="1">
    <citation type="submission" date="2021-08" db="EMBL/GenBank/DDBJ databases">
        <title>A novel Lyssa-like virus in the tree frog Boana pugnax.</title>
        <authorList>
            <person name="Melo F.L."/>
            <person name="Alves J.E."/>
        </authorList>
    </citation>
    <scope>NUCLEOTIDE SEQUENCE</scope>
    <source>
        <strain evidence="14">Antioquia</strain>
    </source>
</reference>
<dbReference type="GO" id="GO:0039563">
    <property type="term" value="P:symbiont-mediated suppression of host JAK-STAT cascade via inhibition of STAT1 activity"/>
    <property type="evidence" value="ECO:0007669"/>
    <property type="project" value="UniProtKB-KW"/>
</dbReference>
<evidence type="ECO:0000256" key="7">
    <source>
        <dbReference type="ARBA" id="ARBA00022883"/>
    </source>
</evidence>
<comment type="similarity">
    <text evidence="1">Belongs to the lyssavirus protein P family.</text>
</comment>
<evidence type="ECO:0000256" key="1">
    <source>
        <dbReference type="ARBA" id="ARBA00006030"/>
    </source>
</evidence>
<proteinExistence type="inferred from homology"/>
<evidence type="ECO:0000256" key="10">
    <source>
        <dbReference type="ARBA" id="ARBA00023258"/>
    </source>
</evidence>
<keyword evidence="4" id="KW-0945">Host-virus interaction</keyword>
<accession>A0AAE9P2R5</accession>
<keyword evidence="8" id="KW-1105">Inhibition of host STAT1 by virus</keyword>
<dbReference type="GO" id="GO:0003968">
    <property type="term" value="F:RNA-directed RNA polymerase activity"/>
    <property type="evidence" value="ECO:0007669"/>
    <property type="project" value="InterPro"/>
</dbReference>
<name>A0AAE9P2R5_9RHAB</name>
<evidence type="ECO:0000256" key="6">
    <source>
        <dbReference type="ARBA" id="ARBA00022830"/>
    </source>
</evidence>
<evidence type="ECO:0000256" key="9">
    <source>
        <dbReference type="ARBA" id="ARBA00023186"/>
    </source>
</evidence>
<dbReference type="EMBL" id="MZ682616">
    <property type="protein sequence ID" value="UYD62335.1"/>
    <property type="molecule type" value="Viral_cRNA"/>
</dbReference>
<evidence type="ECO:0000256" key="4">
    <source>
        <dbReference type="ARBA" id="ARBA00022581"/>
    </source>
</evidence>
<dbReference type="GO" id="GO:0052170">
    <property type="term" value="P:symbiont-mediated suppression of host innate immune response"/>
    <property type="evidence" value="ECO:0007669"/>
    <property type="project" value="UniProtKB-KW"/>
</dbReference>
<dbReference type="InterPro" id="IPR004259">
    <property type="entry name" value="PP_M1-like"/>
</dbReference>
<evidence type="ECO:0000256" key="8">
    <source>
        <dbReference type="ARBA" id="ARBA00022961"/>
    </source>
</evidence>
<evidence type="ECO:0000313" key="14">
    <source>
        <dbReference type="EMBL" id="UYD62335.1"/>
    </source>
</evidence>
<evidence type="ECO:0000256" key="11">
    <source>
        <dbReference type="ARBA" id="ARBA00023280"/>
    </source>
</evidence>
<keyword evidence="10" id="KW-0922">Interferon antiviral system evasion</keyword>
<evidence type="ECO:0000256" key="3">
    <source>
        <dbReference type="ARBA" id="ARBA00022553"/>
    </source>
</evidence>
<feature type="region of interest" description="Disordered" evidence="13">
    <location>
        <begin position="52"/>
        <end position="115"/>
    </location>
</feature>
<evidence type="ECO:0000313" key="15">
    <source>
        <dbReference type="Proteomes" id="UP001251755"/>
    </source>
</evidence>
<dbReference type="GO" id="GO:0039564">
    <property type="term" value="P:symbiont-mediated suppression of host JAK-STAT cascade via inhibition of STAT2 activity"/>
    <property type="evidence" value="ECO:0007669"/>
    <property type="project" value="UniProtKB-KW"/>
</dbReference>
<evidence type="ECO:0000256" key="12">
    <source>
        <dbReference type="ARBA" id="ARBA00032207"/>
    </source>
</evidence>
<evidence type="ECO:0000256" key="2">
    <source>
        <dbReference type="ARBA" id="ARBA00020572"/>
    </source>
</evidence>
<protein>
    <recommendedName>
        <fullName evidence="2">Phosphoprotein</fullName>
    </recommendedName>
    <alternativeName>
        <fullName evidence="12">Protein M1</fullName>
    </alternativeName>
</protein>
<dbReference type="GO" id="GO:0039502">
    <property type="term" value="P:symbiont-mediated suppression of host type I interferon-mediated signaling pathway"/>
    <property type="evidence" value="ECO:0007669"/>
    <property type="project" value="UniProtKB-KW"/>
</dbReference>
<keyword evidence="11" id="KW-0899">Viral immunoevasion</keyword>
<dbReference type="InterPro" id="IPR037199">
    <property type="entry name" value="PP_M1_C"/>
</dbReference>
<keyword evidence="3" id="KW-0597">Phosphoprotein</keyword>
<keyword evidence="15" id="KW-1185">Reference proteome</keyword>
<keyword evidence="7" id="KW-1106">Inhibition of host STAT2 by virus</keyword>
<keyword evidence="5" id="KW-1090">Inhibition of host innate immune response by virus</keyword>
<dbReference type="GO" id="GO:0019083">
    <property type="term" value="P:viral transcription"/>
    <property type="evidence" value="ECO:0007669"/>
    <property type="project" value="InterPro"/>
</dbReference>
<dbReference type="Proteomes" id="UP001251755">
    <property type="component" value="Segment"/>
</dbReference>
<dbReference type="Gene3D" id="1.20.120.820">
    <property type="entry name" value="Phosphoprotein, C-terminal domain"/>
    <property type="match status" value="1"/>
</dbReference>
<dbReference type="Pfam" id="PF03012">
    <property type="entry name" value="PP_M1"/>
    <property type="match status" value="1"/>
</dbReference>
<dbReference type="SUPFAM" id="SSF118173">
    <property type="entry name" value="Phosphoprotein M1, C-terminal domain"/>
    <property type="match status" value="1"/>
</dbReference>
<evidence type="ECO:0000256" key="5">
    <source>
        <dbReference type="ARBA" id="ARBA00022632"/>
    </source>
</evidence>
<evidence type="ECO:0000256" key="13">
    <source>
        <dbReference type="SAM" id="MobiDB-lite"/>
    </source>
</evidence>
<keyword evidence="9" id="KW-0143">Chaperone</keyword>
<keyword evidence="6" id="KW-1114">Inhibition of host interferon signaling pathway by virus</keyword>
<organism evidence="14 15">
    <name type="scientific">Boana pugnax lyssa-like virus 1</name>
    <dbReference type="NCBI Taxonomy" id="2985438"/>
    <lineage>
        <taxon>Viruses</taxon>
        <taxon>Riboviria</taxon>
        <taxon>Orthornavirae</taxon>
        <taxon>Negarnaviricota</taxon>
        <taxon>Haploviricotina</taxon>
        <taxon>Monjiviricetes</taxon>
        <taxon>Mononegavirales</taxon>
        <taxon>Rhabdoviridae</taxon>
        <taxon>Alpharhabdovirinae</taxon>
        <taxon>Amplylivirus</taxon>
        <taxon>Amplylivirus pugnax</taxon>
    </lineage>
</organism>
<sequence length="365" mass="41743">MYKSLTNPSQVRSGNLDLNLIGAAVDVIKSNLTQMAGPMDGVYDVNALEQVDEEDNDDSPLPSPPPPSLLDLDTKHNPFRVPQPVTRTFNPLIRPIPANEEAPIPSVRRGNAASGSPLEYLQTDWTWSTLGIDQESGEPRVVQSRPFGSKFSPLIEPKVIMDYPDESDGTLFDTLDKMRNFMVYATQDRDEADRIWGWAMDYFYKNYKEREKKLSPKESPKEEKSFREFDPILVYEDYSPKSESLEFKEIGASWGPSLIPIEGKAEEDKLKRELKNRWKKVYKVPGRGGGSSLWGLEKLQIDLERILKILKESGYWEELLRKSDNLPMRWIVITVGLMSSGPMRRDVHITRTEEIAFKDISRWGD</sequence>